<dbReference type="GO" id="GO:0006424">
    <property type="term" value="P:glutamyl-tRNA aminoacylation"/>
    <property type="evidence" value="ECO:0007669"/>
    <property type="project" value="InterPro"/>
</dbReference>
<dbReference type="PANTHER" id="PTHR43311">
    <property type="entry name" value="GLUTAMATE--TRNA LIGASE"/>
    <property type="match status" value="1"/>
</dbReference>
<evidence type="ECO:0000256" key="5">
    <source>
        <dbReference type="ARBA" id="ARBA00022840"/>
    </source>
</evidence>
<dbReference type="InterPro" id="IPR008925">
    <property type="entry name" value="aa_tRNA-synth_I_cd-bd_sf"/>
</dbReference>
<name>A0A381Y4V5_9ZZZZ</name>
<keyword evidence="3" id="KW-0436">Ligase</keyword>
<evidence type="ECO:0000256" key="7">
    <source>
        <dbReference type="ARBA" id="ARBA00023146"/>
    </source>
</evidence>
<dbReference type="Pfam" id="PF19269">
    <property type="entry name" value="Anticodon_2"/>
    <property type="match status" value="1"/>
</dbReference>
<dbReference type="InterPro" id="IPR014729">
    <property type="entry name" value="Rossmann-like_a/b/a_fold"/>
</dbReference>
<dbReference type="SUPFAM" id="SSF48163">
    <property type="entry name" value="An anticodon-binding domain of class I aminoacyl-tRNA synthetases"/>
    <property type="match status" value="1"/>
</dbReference>
<dbReference type="SUPFAM" id="SSF52374">
    <property type="entry name" value="Nucleotidylyl transferase"/>
    <property type="match status" value="1"/>
</dbReference>
<keyword evidence="5" id="KW-0067">ATP-binding</keyword>
<evidence type="ECO:0000256" key="1">
    <source>
        <dbReference type="ARBA" id="ARBA00007894"/>
    </source>
</evidence>
<dbReference type="GO" id="GO:0000049">
    <property type="term" value="F:tRNA binding"/>
    <property type="evidence" value="ECO:0007669"/>
    <property type="project" value="InterPro"/>
</dbReference>
<sequence length="472" mass="52100">MVWTEWPAPVAEGRIGPGGLAGNLGRVTSRVRFAPSPTGFLHVGSARTALFNWLHARSVGGTLVLRMEDTDAERNRSDLTDSLLAELEWLGLDWDEGPYFQSERRDRHREVVEDLLGRGLAYLCDAENSEVPGSVLADGLAVRFRMPEGGTMAFEDIVRGEVSFATDDLEDFVIWRSNGSPMFLLANAVDDADMGITHAIRGEDLLSGVPKVLLLLDAMGVPRPTYAHLPLLVNEQRKKLSKRRDDVSIGDYRERGYLPEAMVNYLALLGWGPPDDVEIRPLDEIVDLFRIQDVNKAAAFFDLKKLEHVNATHLRALDRADFIDRVAPWVGDDAPWPSERFDAGLFSVMVDLVQEKLRTLGDITKFVDFLFLEDPVDDPESWEKAMVKAPLAAEMLDGAAAVLAGCAWDTASVLAAVGEVAESLGLKLGKAQAPVRVAVTGRTVGPPLFETMAECMDRDEVLRRIARARARL</sequence>
<feature type="domain" description="Glutamyl/glutaminyl-tRNA synthetase class Ib catalytic" evidence="9">
    <location>
        <begin position="30"/>
        <end position="130"/>
    </location>
</feature>
<evidence type="ECO:0000259" key="10">
    <source>
        <dbReference type="Pfam" id="PF19269"/>
    </source>
</evidence>
<evidence type="ECO:0000259" key="9">
    <source>
        <dbReference type="Pfam" id="PF00749"/>
    </source>
</evidence>
<dbReference type="InterPro" id="IPR020058">
    <property type="entry name" value="Glu/Gln-tRNA-synth_Ib_cat-dom"/>
</dbReference>
<evidence type="ECO:0000256" key="2">
    <source>
        <dbReference type="ARBA" id="ARBA00012835"/>
    </source>
</evidence>
<evidence type="ECO:0000256" key="4">
    <source>
        <dbReference type="ARBA" id="ARBA00022741"/>
    </source>
</evidence>
<keyword evidence="4" id="KW-0547">Nucleotide-binding</keyword>
<evidence type="ECO:0000313" key="11">
    <source>
        <dbReference type="EMBL" id="SVA71417.1"/>
    </source>
</evidence>
<feature type="domain" description="Aminoacyl-tRNA synthetase class I anticodon-binding" evidence="10">
    <location>
        <begin position="322"/>
        <end position="468"/>
    </location>
</feature>
<dbReference type="InterPro" id="IPR020751">
    <property type="entry name" value="aa-tRNA-synth_I_codon-bd_sub2"/>
</dbReference>
<dbReference type="GO" id="GO:0004818">
    <property type="term" value="F:glutamate-tRNA ligase activity"/>
    <property type="evidence" value="ECO:0007669"/>
    <property type="project" value="UniProtKB-EC"/>
</dbReference>
<dbReference type="InterPro" id="IPR004527">
    <property type="entry name" value="Glu-tRNA-ligase_bac/mito"/>
</dbReference>
<dbReference type="InterPro" id="IPR000924">
    <property type="entry name" value="Glu/Gln-tRNA-synth"/>
</dbReference>
<dbReference type="InterPro" id="IPR049940">
    <property type="entry name" value="GluQ/Sye"/>
</dbReference>
<dbReference type="EMBL" id="UINC01017277">
    <property type="protein sequence ID" value="SVA71417.1"/>
    <property type="molecule type" value="Genomic_DNA"/>
</dbReference>
<comment type="similarity">
    <text evidence="1">Belongs to the class-I aminoacyl-tRNA synthetase family. Glutamate--tRNA ligase type 1 subfamily.</text>
</comment>
<dbReference type="GO" id="GO:0005829">
    <property type="term" value="C:cytosol"/>
    <property type="evidence" value="ECO:0007669"/>
    <property type="project" value="TreeGrafter"/>
</dbReference>
<organism evidence="11">
    <name type="scientific">marine metagenome</name>
    <dbReference type="NCBI Taxonomy" id="408172"/>
    <lineage>
        <taxon>unclassified sequences</taxon>
        <taxon>metagenomes</taxon>
        <taxon>ecological metagenomes</taxon>
    </lineage>
</organism>
<evidence type="ECO:0000256" key="8">
    <source>
        <dbReference type="ARBA" id="ARBA00030865"/>
    </source>
</evidence>
<dbReference type="HAMAP" id="MF_00022">
    <property type="entry name" value="Glu_tRNA_synth_type1"/>
    <property type="match status" value="1"/>
</dbReference>
<dbReference type="AlphaFoldDB" id="A0A381Y4V5"/>
<dbReference type="InterPro" id="IPR045462">
    <property type="entry name" value="aa-tRNA-synth_I_cd-bd"/>
</dbReference>
<dbReference type="CDD" id="cd00808">
    <property type="entry name" value="GluRS_core"/>
    <property type="match status" value="1"/>
</dbReference>
<dbReference type="PRINTS" id="PR00987">
    <property type="entry name" value="TRNASYNTHGLU"/>
</dbReference>
<dbReference type="Gene3D" id="3.40.50.620">
    <property type="entry name" value="HUPs"/>
    <property type="match status" value="2"/>
</dbReference>
<feature type="domain" description="Glutamyl/glutaminyl-tRNA synthetase class Ib catalytic" evidence="9">
    <location>
        <begin position="141"/>
        <end position="307"/>
    </location>
</feature>
<protein>
    <recommendedName>
        <fullName evidence="2">glutamate--tRNA ligase</fullName>
        <ecNumber evidence="2">6.1.1.17</ecNumber>
    </recommendedName>
    <alternativeName>
        <fullName evidence="8">Glutamyl-tRNA synthetase</fullName>
    </alternativeName>
</protein>
<evidence type="ECO:0000256" key="6">
    <source>
        <dbReference type="ARBA" id="ARBA00022917"/>
    </source>
</evidence>
<keyword evidence="6" id="KW-0648">Protein biosynthesis</keyword>
<gene>
    <name evidence="11" type="ORF">METZ01_LOCUS124271</name>
</gene>
<keyword evidence="7" id="KW-0030">Aminoacyl-tRNA synthetase</keyword>
<dbReference type="PANTHER" id="PTHR43311:SF2">
    <property type="entry name" value="GLUTAMATE--TRNA LIGASE, MITOCHONDRIAL-RELATED"/>
    <property type="match status" value="1"/>
</dbReference>
<reference evidence="11" key="1">
    <citation type="submission" date="2018-05" db="EMBL/GenBank/DDBJ databases">
        <authorList>
            <person name="Lanie J.A."/>
            <person name="Ng W.-L."/>
            <person name="Kazmierczak K.M."/>
            <person name="Andrzejewski T.M."/>
            <person name="Davidsen T.M."/>
            <person name="Wayne K.J."/>
            <person name="Tettelin H."/>
            <person name="Glass J.I."/>
            <person name="Rusch D."/>
            <person name="Podicherti R."/>
            <person name="Tsui H.-C.T."/>
            <person name="Winkler M.E."/>
        </authorList>
    </citation>
    <scope>NUCLEOTIDE SEQUENCE</scope>
</reference>
<dbReference type="EC" id="6.1.1.17" evidence="2"/>
<dbReference type="Pfam" id="PF00749">
    <property type="entry name" value="tRNA-synt_1c"/>
    <property type="match status" value="2"/>
</dbReference>
<proteinExistence type="inferred from homology"/>
<dbReference type="GO" id="GO:0008270">
    <property type="term" value="F:zinc ion binding"/>
    <property type="evidence" value="ECO:0007669"/>
    <property type="project" value="InterPro"/>
</dbReference>
<dbReference type="GO" id="GO:0005524">
    <property type="term" value="F:ATP binding"/>
    <property type="evidence" value="ECO:0007669"/>
    <property type="project" value="UniProtKB-KW"/>
</dbReference>
<dbReference type="InterPro" id="IPR033910">
    <property type="entry name" value="GluRS_core"/>
</dbReference>
<accession>A0A381Y4V5</accession>
<evidence type="ECO:0000256" key="3">
    <source>
        <dbReference type="ARBA" id="ARBA00022598"/>
    </source>
</evidence>
<dbReference type="Gene3D" id="1.10.10.350">
    <property type="match status" value="1"/>
</dbReference>